<name>A0ABP4PET2_9ACTN</name>
<accession>A0ABP4PET2</accession>
<proteinExistence type="predicted"/>
<evidence type="ECO:0008006" key="3">
    <source>
        <dbReference type="Google" id="ProtNLM"/>
    </source>
</evidence>
<keyword evidence="2" id="KW-1185">Reference proteome</keyword>
<dbReference type="RefSeq" id="WP_344515892.1">
    <property type="nucleotide sequence ID" value="NZ_BAAAQD010000069.1"/>
</dbReference>
<sequence>MTKVDVTRLLTAEEVGTAWQLYEQQFTALNTRAVQRHLMTQAEFHYVCQDGNVEK</sequence>
<evidence type="ECO:0000313" key="1">
    <source>
        <dbReference type="EMBL" id="GAA1577889.1"/>
    </source>
</evidence>
<protein>
    <recommendedName>
        <fullName evidence="3">GNAT family N-acetyltransferase</fullName>
    </recommendedName>
</protein>
<dbReference type="Proteomes" id="UP001501470">
    <property type="component" value="Unassembled WGS sequence"/>
</dbReference>
<evidence type="ECO:0000313" key="2">
    <source>
        <dbReference type="Proteomes" id="UP001501470"/>
    </source>
</evidence>
<organism evidence="1 2">
    <name type="scientific">Dactylosporangium maewongense</name>
    <dbReference type="NCBI Taxonomy" id="634393"/>
    <lineage>
        <taxon>Bacteria</taxon>
        <taxon>Bacillati</taxon>
        <taxon>Actinomycetota</taxon>
        <taxon>Actinomycetes</taxon>
        <taxon>Micromonosporales</taxon>
        <taxon>Micromonosporaceae</taxon>
        <taxon>Dactylosporangium</taxon>
    </lineage>
</organism>
<dbReference type="EMBL" id="BAAAQD010000069">
    <property type="protein sequence ID" value="GAA1577889.1"/>
    <property type="molecule type" value="Genomic_DNA"/>
</dbReference>
<gene>
    <name evidence="1" type="ORF">GCM10009827_119560</name>
</gene>
<comment type="caution">
    <text evidence="1">The sequence shown here is derived from an EMBL/GenBank/DDBJ whole genome shotgun (WGS) entry which is preliminary data.</text>
</comment>
<reference evidence="2" key="1">
    <citation type="journal article" date="2019" name="Int. J. Syst. Evol. Microbiol.">
        <title>The Global Catalogue of Microorganisms (GCM) 10K type strain sequencing project: providing services to taxonomists for standard genome sequencing and annotation.</title>
        <authorList>
            <consortium name="The Broad Institute Genomics Platform"/>
            <consortium name="The Broad Institute Genome Sequencing Center for Infectious Disease"/>
            <person name="Wu L."/>
            <person name="Ma J."/>
        </authorList>
    </citation>
    <scope>NUCLEOTIDE SEQUENCE [LARGE SCALE GENOMIC DNA]</scope>
    <source>
        <strain evidence="2">JCM 15933</strain>
    </source>
</reference>